<keyword evidence="5" id="KW-1003">Cell membrane</keyword>
<evidence type="ECO:0000259" key="18">
    <source>
        <dbReference type="Pfam" id="PF02706"/>
    </source>
</evidence>
<dbReference type="InterPro" id="IPR027417">
    <property type="entry name" value="P-loop_NTPase"/>
</dbReference>
<accession>A0A418YF59</accession>
<feature type="coiled-coil region" evidence="16">
    <location>
        <begin position="335"/>
        <end position="377"/>
    </location>
</feature>
<evidence type="ECO:0000256" key="7">
    <source>
        <dbReference type="ARBA" id="ARBA00022679"/>
    </source>
</evidence>
<evidence type="ECO:0000256" key="14">
    <source>
        <dbReference type="ARBA" id="ARBA00023137"/>
    </source>
</evidence>
<keyword evidence="8 17" id="KW-0812">Transmembrane</keyword>
<dbReference type="Gene3D" id="3.40.50.300">
    <property type="entry name" value="P-loop containing nucleotide triphosphate hydrolases"/>
    <property type="match status" value="1"/>
</dbReference>
<reference evidence="20 21" key="1">
    <citation type="submission" date="2018-09" db="EMBL/GenBank/DDBJ databases">
        <authorList>
            <person name="Wang F."/>
        </authorList>
    </citation>
    <scope>NUCLEOTIDE SEQUENCE [LARGE SCALE GENOMIC DNA]</scope>
    <source>
        <strain evidence="20 21">PLHSC7-2</strain>
    </source>
</reference>
<feature type="domain" description="AAA" evidence="19">
    <location>
        <begin position="550"/>
        <end position="679"/>
    </location>
</feature>
<dbReference type="SUPFAM" id="SSF52540">
    <property type="entry name" value="P-loop containing nucleoside triphosphate hydrolases"/>
    <property type="match status" value="1"/>
</dbReference>
<dbReference type="AlphaFoldDB" id="A0A418YF59"/>
<evidence type="ECO:0000256" key="11">
    <source>
        <dbReference type="ARBA" id="ARBA00022840"/>
    </source>
</evidence>
<dbReference type="RefSeq" id="WP_119910490.1">
    <property type="nucleotide sequence ID" value="NZ_QZCH01000010.1"/>
</dbReference>
<keyword evidence="12 17" id="KW-1133">Transmembrane helix</keyword>
<proteinExistence type="inferred from homology"/>
<comment type="similarity">
    <text evidence="2">Belongs to the CpsD/CapB family.</text>
</comment>
<dbReference type="NCBIfam" id="TIGR01007">
    <property type="entry name" value="eps_fam"/>
    <property type="match status" value="1"/>
</dbReference>
<dbReference type="Proteomes" id="UP000283255">
    <property type="component" value="Unassembled WGS sequence"/>
</dbReference>
<comment type="caution">
    <text evidence="20">The sequence shown here is derived from an EMBL/GenBank/DDBJ whole genome shotgun (WGS) entry which is preliminary data.</text>
</comment>
<keyword evidence="6" id="KW-0997">Cell inner membrane</keyword>
<keyword evidence="13 17" id="KW-0472">Membrane</keyword>
<keyword evidence="7 20" id="KW-0808">Transferase</keyword>
<keyword evidence="14" id="KW-0829">Tyrosine-protein kinase</keyword>
<keyword evidence="21" id="KW-1185">Reference proteome</keyword>
<comment type="catalytic activity">
    <reaction evidence="15">
        <text>L-tyrosyl-[protein] + ATP = O-phospho-L-tyrosyl-[protein] + ADP + H(+)</text>
        <dbReference type="Rhea" id="RHEA:10596"/>
        <dbReference type="Rhea" id="RHEA-COMP:10136"/>
        <dbReference type="Rhea" id="RHEA-COMP:20101"/>
        <dbReference type="ChEBI" id="CHEBI:15378"/>
        <dbReference type="ChEBI" id="CHEBI:30616"/>
        <dbReference type="ChEBI" id="CHEBI:46858"/>
        <dbReference type="ChEBI" id="CHEBI:61978"/>
        <dbReference type="ChEBI" id="CHEBI:456216"/>
        <dbReference type="EC" id="2.7.10.2"/>
    </reaction>
</comment>
<comment type="similarity">
    <text evidence="3">Belongs to the etk/wzc family.</text>
</comment>
<evidence type="ECO:0000256" key="3">
    <source>
        <dbReference type="ARBA" id="ARBA00008883"/>
    </source>
</evidence>
<dbReference type="EC" id="2.7.10.2" evidence="4"/>
<protein>
    <recommendedName>
        <fullName evidence="4">non-specific protein-tyrosine kinase</fullName>
        <ecNumber evidence="4">2.7.10.2</ecNumber>
    </recommendedName>
</protein>
<sequence length="734" mass="81571">MEQKSPSLMPAVEQMIDIKQVWMTLMKYKWLIMFFSIVVTSIATMVALSKPSIYTSTATLLIESKQAKAVSVEEVYGLDPRINEYFLTQFEILKSDAIAMDVINKLDLINNPEFNPNLTPKKKLIDFDLVSLLPFLANFKKPPVAVSPERLAFKTEQQVLSAFKSKLAIMPIRKTQLVRISFKSENPQLAADIANAVGNAYIESNLDATLQVANKASGWLNERMSTLKTALQQSEETLQRFLQDEGLVDIEGVGGLASQELNELTTQLNHARDRRVASESLNNMLQENSNSVSQLTSIPEITNHPVIRDSKLAVSTAQRKVSDLSKRYGPKHPTMKAANAELRNARANLNQEIKQLMAGLSTELAAAKQAEKTLESELEKRKFEYQSLTVKSSQYAELKREVDSNRQLYDLFLTRYKETSASSDFGSTIARFTDNAKPALFPSAPNRKMMVIIAFVFAFGFACVVAFVVEAMNDTFTRVKQVEPELGVNLLGVLPEIKVKKKKLPVNIYFDEKQKAYSEGIRSIRTGYMLSNMNQENKVLMLTSSEPNEGKTSVSVSLAYSLAQLEKTILIDCDLRRPSLAKRFGIPASQPGLANLIAGTHSFEECLVKDEATGLDVLVAGLIPPNPQELIASANFGQLISNLKQQYNRVVIDTAPCQAVSDALLISKNVDSCILVTKAEQTRTVIVKQTLGKLVQQGVKIDGVILNNLNMKKAQRYGDFESYSEYYSAAQVAV</sequence>
<evidence type="ECO:0000313" key="20">
    <source>
        <dbReference type="EMBL" id="RJG47907.1"/>
    </source>
</evidence>
<evidence type="ECO:0000256" key="1">
    <source>
        <dbReference type="ARBA" id="ARBA00004429"/>
    </source>
</evidence>
<dbReference type="InterPro" id="IPR005702">
    <property type="entry name" value="Wzc-like_C"/>
</dbReference>
<evidence type="ECO:0000256" key="6">
    <source>
        <dbReference type="ARBA" id="ARBA00022519"/>
    </source>
</evidence>
<evidence type="ECO:0000259" key="19">
    <source>
        <dbReference type="Pfam" id="PF13614"/>
    </source>
</evidence>
<evidence type="ECO:0000256" key="17">
    <source>
        <dbReference type="SAM" id="Phobius"/>
    </source>
</evidence>
<feature type="domain" description="Polysaccharide chain length determinant N-terminal" evidence="18">
    <location>
        <begin position="16"/>
        <end position="106"/>
    </location>
</feature>
<dbReference type="Pfam" id="PF13614">
    <property type="entry name" value="AAA_31"/>
    <property type="match status" value="1"/>
</dbReference>
<gene>
    <name evidence="20" type="ORF">D1Z90_09340</name>
</gene>
<dbReference type="CDD" id="cd05387">
    <property type="entry name" value="BY-kinase"/>
    <property type="match status" value="1"/>
</dbReference>
<dbReference type="Pfam" id="PF02706">
    <property type="entry name" value="Wzz"/>
    <property type="match status" value="1"/>
</dbReference>
<keyword evidence="9" id="KW-0547">Nucleotide-binding</keyword>
<comment type="subcellular location">
    <subcellularLocation>
        <location evidence="1">Cell inner membrane</location>
        <topology evidence="1">Multi-pass membrane protein</topology>
    </subcellularLocation>
</comment>
<dbReference type="InterPro" id="IPR050445">
    <property type="entry name" value="Bact_polysacc_biosynth/exp"/>
</dbReference>
<feature type="transmembrane region" description="Helical" evidence="17">
    <location>
        <begin position="30"/>
        <end position="48"/>
    </location>
</feature>
<evidence type="ECO:0000256" key="10">
    <source>
        <dbReference type="ARBA" id="ARBA00022777"/>
    </source>
</evidence>
<dbReference type="GO" id="GO:0005524">
    <property type="term" value="F:ATP binding"/>
    <property type="evidence" value="ECO:0007669"/>
    <property type="project" value="UniProtKB-KW"/>
</dbReference>
<evidence type="ECO:0000256" key="2">
    <source>
        <dbReference type="ARBA" id="ARBA00007316"/>
    </source>
</evidence>
<dbReference type="GO" id="GO:0004715">
    <property type="term" value="F:non-membrane spanning protein tyrosine kinase activity"/>
    <property type="evidence" value="ECO:0007669"/>
    <property type="project" value="UniProtKB-EC"/>
</dbReference>
<dbReference type="OrthoDB" id="9775724at2"/>
<evidence type="ECO:0000256" key="15">
    <source>
        <dbReference type="ARBA" id="ARBA00051245"/>
    </source>
</evidence>
<feature type="transmembrane region" description="Helical" evidence="17">
    <location>
        <begin position="449"/>
        <end position="469"/>
    </location>
</feature>
<evidence type="ECO:0000256" key="16">
    <source>
        <dbReference type="SAM" id="Coils"/>
    </source>
</evidence>
<dbReference type="GO" id="GO:0005886">
    <property type="term" value="C:plasma membrane"/>
    <property type="evidence" value="ECO:0007669"/>
    <property type="project" value="UniProtKB-SubCell"/>
</dbReference>
<evidence type="ECO:0000256" key="5">
    <source>
        <dbReference type="ARBA" id="ARBA00022475"/>
    </source>
</evidence>
<evidence type="ECO:0000256" key="9">
    <source>
        <dbReference type="ARBA" id="ARBA00022741"/>
    </source>
</evidence>
<name>A0A418YF59_9GAMM</name>
<dbReference type="InterPro" id="IPR003856">
    <property type="entry name" value="LPS_length_determ_N"/>
</dbReference>
<evidence type="ECO:0000256" key="8">
    <source>
        <dbReference type="ARBA" id="ARBA00022692"/>
    </source>
</evidence>
<reference evidence="20 21" key="2">
    <citation type="submission" date="2019-01" db="EMBL/GenBank/DDBJ databases">
        <title>Motilimonas pumilus sp. nov., isolated from the gut of sea cucumber (Apostichopus japonicus).</title>
        <authorList>
            <person name="Wang F.-Q."/>
            <person name="Ren L.-H."/>
            <person name="Lin Y.-W."/>
            <person name="Sun G.-H."/>
            <person name="Du Z.-J."/>
            <person name="Zhao J.-X."/>
            <person name="Liu X.-J."/>
            <person name="Liu L.-J."/>
        </authorList>
    </citation>
    <scope>NUCLEOTIDE SEQUENCE [LARGE SCALE GENOMIC DNA]</scope>
    <source>
        <strain evidence="20 21">PLHSC7-2</strain>
    </source>
</reference>
<organism evidence="20 21">
    <name type="scientific">Motilimonas pumila</name>
    <dbReference type="NCBI Taxonomy" id="2303987"/>
    <lineage>
        <taxon>Bacteria</taxon>
        <taxon>Pseudomonadati</taxon>
        <taxon>Pseudomonadota</taxon>
        <taxon>Gammaproteobacteria</taxon>
        <taxon>Alteromonadales</taxon>
        <taxon>Alteromonadales genera incertae sedis</taxon>
        <taxon>Motilimonas</taxon>
    </lineage>
</organism>
<dbReference type="PANTHER" id="PTHR32309">
    <property type="entry name" value="TYROSINE-PROTEIN KINASE"/>
    <property type="match status" value="1"/>
</dbReference>
<evidence type="ECO:0000256" key="12">
    <source>
        <dbReference type="ARBA" id="ARBA00022989"/>
    </source>
</evidence>
<evidence type="ECO:0000313" key="21">
    <source>
        <dbReference type="Proteomes" id="UP000283255"/>
    </source>
</evidence>
<evidence type="ECO:0000256" key="4">
    <source>
        <dbReference type="ARBA" id="ARBA00011903"/>
    </source>
</evidence>
<keyword evidence="16" id="KW-0175">Coiled coil</keyword>
<evidence type="ECO:0000256" key="13">
    <source>
        <dbReference type="ARBA" id="ARBA00023136"/>
    </source>
</evidence>
<keyword evidence="11" id="KW-0067">ATP-binding</keyword>
<dbReference type="InterPro" id="IPR025669">
    <property type="entry name" value="AAA_dom"/>
</dbReference>
<dbReference type="EMBL" id="QZCH01000010">
    <property type="protein sequence ID" value="RJG47907.1"/>
    <property type="molecule type" value="Genomic_DNA"/>
</dbReference>
<dbReference type="PANTHER" id="PTHR32309:SF13">
    <property type="entry name" value="FERRIC ENTEROBACTIN TRANSPORT PROTEIN FEPE"/>
    <property type="match status" value="1"/>
</dbReference>
<keyword evidence="10 20" id="KW-0418">Kinase</keyword>